<protein>
    <recommendedName>
        <fullName evidence="3">HNH endonuclease</fullName>
    </recommendedName>
</protein>
<comment type="caution">
    <text evidence="1">The sequence shown here is derived from an EMBL/GenBank/DDBJ whole genome shotgun (WGS) entry which is preliminary data.</text>
</comment>
<evidence type="ECO:0000313" key="2">
    <source>
        <dbReference type="Proteomes" id="UP000034403"/>
    </source>
</evidence>
<evidence type="ECO:0000313" key="1">
    <source>
        <dbReference type="EMBL" id="KKU90004.1"/>
    </source>
</evidence>
<sequence length="210" mass="23539">MFQKIKDPKFVWFITALFISVATGFFAGERSVNLTNQTALFATETSPFVPEPRVKEDDCAVRGPLPDPECTPGAIFPDATAEKICVSGYTKTVRKVSTSLKKRVYRAYGVPYPPPFGSYELDHYIPLALGGSNDIANLWPFAAEPRPGFIEKDLTVNYLHRKVCAQEISLAVAQRAITVPWVEVYNSISAAEKEELRRMFPSWAETRRSK</sequence>
<dbReference type="Proteomes" id="UP000034403">
    <property type="component" value="Unassembled WGS sequence"/>
</dbReference>
<dbReference type="CDD" id="cd00085">
    <property type="entry name" value="HNHc"/>
    <property type="match status" value="1"/>
</dbReference>
<dbReference type="AlphaFoldDB" id="A0A0G1U7B9"/>
<accession>A0A0G1U7B9</accession>
<proteinExistence type="predicted"/>
<gene>
    <name evidence="1" type="ORF">UY20_C0003G0043</name>
</gene>
<name>A0A0G1U7B9_9BACT</name>
<dbReference type="EMBL" id="LCPC01000003">
    <property type="protein sequence ID" value="KKU90004.1"/>
    <property type="molecule type" value="Genomic_DNA"/>
</dbReference>
<reference evidence="1 2" key="1">
    <citation type="journal article" date="2015" name="Nature">
        <title>rRNA introns, odd ribosomes, and small enigmatic genomes across a large radiation of phyla.</title>
        <authorList>
            <person name="Brown C.T."/>
            <person name="Hug L.A."/>
            <person name="Thomas B.C."/>
            <person name="Sharon I."/>
            <person name="Castelle C.J."/>
            <person name="Singh A."/>
            <person name="Wilkins M.J."/>
            <person name="Williams K.H."/>
            <person name="Banfield J.F."/>
        </authorList>
    </citation>
    <scope>NUCLEOTIDE SEQUENCE [LARGE SCALE GENOMIC DNA]</scope>
</reference>
<dbReference type="InterPro" id="IPR003615">
    <property type="entry name" value="HNH_nuc"/>
</dbReference>
<evidence type="ECO:0008006" key="3">
    <source>
        <dbReference type="Google" id="ProtNLM"/>
    </source>
</evidence>
<organism evidence="1 2">
    <name type="scientific">Candidatus Yanofskybacteria bacterium GW2011_GWA1_48_10</name>
    <dbReference type="NCBI Taxonomy" id="1619022"/>
    <lineage>
        <taxon>Bacteria</taxon>
        <taxon>Candidatus Yanofskyibacteriota</taxon>
    </lineage>
</organism>